<feature type="compositionally biased region" description="Basic and acidic residues" evidence="1">
    <location>
        <begin position="38"/>
        <end position="56"/>
    </location>
</feature>
<proteinExistence type="predicted"/>
<comment type="caution">
    <text evidence="2">The sequence shown here is derived from an EMBL/GenBank/DDBJ whole genome shotgun (WGS) entry which is preliminary data.</text>
</comment>
<dbReference type="EMBL" id="VSSQ01086339">
    <property type="protein sequence ID" value="MPN33706.1"/>
    <property type="molecule type" value="Genomic_DNA"/>
</dbReference>
<accession>A0A645H5E7</accession>
<feature type="region of interest" description="Disordered" evidence="1">
    <location>
        <begin position="32"/>
        <end position="62"/>
    </location>
</feature>
<dbReference type="Gene3D" id="3.40.50.2300">
    <property type="match status" value="1"/>
</dbReference>
<name>A0A645H5E7_9ZZZZ</name>
<evidence type="ECO:0000256" key="1">
    <source>
        <dbReference type="SAM" id="MobiDB-lite"/>
    </source>
</evidence>
<evidence type="ECO:0008006" key="3">
    <source>
        <dbReference type="Google" id="ProtNLM"/>
    </source>
</evidence>
<organism evidence="2">
    <name type="scientific">bioreactor metagenome</name>
    <dbReference type="NCBI Taxonomy" id="1076179"/>
    <lineage>
        <taxon>unclassified sequences</taxon>
        <taxon>metagenomes</taxon>
        <taxon>ecological metagenomes</taxon>
    </lineage>
</organism>
<protein>
    <recommendedName>
        <fullName evidence="3">Leucine-binding protein domain-containing protein</fullName>
    </recommendedName>
</protein>
<dbReference type="SUPFAM" id="SSF53822">
    <property type="entry name" value="Periplasmic binding protein-like I"/>
    <property type="match status" value="1"/>
</dbReference>
<evidence type="ECO:0000313" key="2">
    <source>
        <dbReference type="EMBL" id="MPN33706.1"/>
    </source>
</evidence>
<gene>
    <name evidence="2" type="ORF">SDC9_181197</name>
</gene>
<sequence>MTAAAMEKAKSTKSADVQAALREIGQTGYEGVTGNIQFDKDRQRVDPPYDKLKFENGKLLPR</sequence>
<dbReference type="InterPro" id="IPR028082">
    <property type="entry name" value="Peripla_BP_I"/>
</dbReference>
<dbReference type="AlphaFoldDB" id="A0A645H5E7"/>
<reference evidence="2" key="1">
    <citation type="submission" date="2019-08" db="EMBL/GenBank/DDBJ databases">
        <authorList>
            <person name="Kucharzyk K."/>
            <person name="Murdoch R.W."/>
            <person name="Higgins S."/>
            <person name="Loffler F."/>
        </authorList>
    </citation>
    <scope>NUCLEOTIDE SEQUENCE</scope>
</reference>